<evidence type="ECO:0000256" key="1">
    <source>
        <dbReference type="ARBA" id="ARBA00004123"/>
    </source>
</evidence>
<name>A0A5P1E045_ASPOF</name>
<dbReference type="InterPro" id="IPR057823">
    <property type="entry name" value="WWE_RCD1"/>
</dbReference>
<dbReference type="PROSITE" id="PS51879">
    <property type="entry name" value="RST"/>
    <property type="match status" value="1"/>
</dbReference>
<dbReference type="GO" id="GO:0003950">
    <property type="term" value="F:NAD+ poly-ADP-ribosyltransferase activity"/>
    <property type="evidence" value="ECO:0007669"/>
    <property type="project" value="InterPro"/>
</dbReference>
<dbReference type="InterPro" id="IPR022003">
    <property type="entry name" value="RST"/>
</dbReference>
<keyword evidence="3" id="KW-0346">Stress response</keyword>
<proteinExistence type="predicted"/>
<evidence type="ECO:0000259" key="7">
    <source>
        <dbReference type="PROSITE" id="PS51879"/>
    </source>
</evidence>
<organism evidence="8 9">
    <name type="scientific">Asparagus officinalis</name>
    <name type="common">Garden asparagus</name>
    <dbReference type="NCBI Taxonomy" id="4686"/>
    <lineage>
        <taxon>Eukaryota</taxon>
        <taxon>Viridiplantae</taxon>
        <taxon>Streptophyta</taxon>
        <taxon>Embryophyta</taxon>
        <taxon>Tracheophyta</taxon>
        <taxon>Spermatophyta</taxon>
        <taxon>Magnoliopsida</taxon>
        <taxon>Liliopsida</taxon>
        <taxon>Asparagales</taxon>
        <taxon>Asparagaceae</taxon>
        <taxon>Asparagoideae</taxon>
        <taxon>Asparagus</taxon>
    </lineage>
</organism>
<accession>A0A5P1E045</accession>
<evidence type="ECO:0000256" key="5">
    <source>
        <dbReference type="SAM" id="MobiDB-lite"/>
    </source>
</evidence>
<dbReference type="PANTHER" id="PTHR32263:SF5">
    <property type="entry name" value="INACTIVE POLY [ADP-RIBOSE] POLYMERASE SRO1-RELATED"/>
    <property type="match status" value="1"/>
</dbReference>
<evidence type="ECO:0000256" key="2">
    <source>
        <dbReference type="ARBA" id="ARBA00022473"/>
    </source>
</evidence>
<dbReference type="PANTHER" id="PTHR32263">
    <property type="entry name" value="INACTIVE POLY [ADP-RIBOSE] POLYMERASE SRO4-RELATED"/>
    <property type="match status" value="1"/>
</dbReference>
<keyword evidence="4" id="KW-0539">Nucleus</keyword>
<evidence type="ECO:0008006" key="10">
    <source>
        <dbReference type="Google" id="ProtNLM"/>
    </source>
</evidence>
<dbReference type="PROSITE" id="PS51059">
    <property type="entry name" value="PARP_CATALYTIC"/>
    <property type="match status" value="1"/>
</dbReference>
<evidence type="ECO:0000313" key="9">
    <source>
        <dbReference type="Proteomes" id="UP000243459"/>
    </source>
</evidence>
<feature type="domain" description="RST" evidence="7">
    <location>
        <begin position="549"/>
        <end position="620"/>
    </location>
</feature>
<evidence type="ECO:0000256" key="4">
    <source>
        <dbReference type="ARBA" id="ARBA00023242"/>
    </source>
</evidence>
<dbReference type="InterPro" id="IPR012317">
    <property type="entry name" value="Poly(ADP-ribose)pol_cat_dom"/>
</dbReference>
<evidence type="ECO:0000259" key="6">
    <source>
        <dbReference type="PROSITE" id="PS51059"/>
    </source>
</evidence>
<dbReference type="SUPFAM" id="SSF56399">
    <property type="entry name" value="ADP-ribosylation"/>
    <property type="match status" value="1"/>
</dbReference>
<dbReference type="AlphaFoldDB" id="A0A5P1E045"/>
<evidence type="ECO:0000313" key="8">
    <source>
        <dbReference type="EMBL" id="ONK55759.1"/>
    </source>
</evidence>
<dbReference type="EMBL" id="CM007390">
    <property type="protein sequence ID" value="ONK55759.1"/>
    <property type="molecule type" value="Genomic_DNA"/>
</dbReference>
<reference evidence="9" key="1">
    <citation type="journal article" date="2017" name="Nat. Commun.">
        <title>The asparagus genome sheds light on the origin and evolution of a young Y chromosome.</title>
        <authorList>
            <person name="Harkess A."/>
            <person name="Zhou J."/>
            <person name="Xu C."/>
            <person name="Bowers J.E."/>
            <person name="Van der Hulst R."/>
            <person name="Ayyampalayam S."/>
            <person name="Mercati F."/>
            <person name="Riccardi P."/>
            <person name="McKain M.R."/>
            <person name="Kakrana A."/>
            <person name="Tang H."/>
            <person name="Ray J."/>
            <person name="Groenendijk J."/>
            <person name="Arikit S."/>
            <person name="Mathioni S.M."/>
            <person name="Nakano M."/>
            <person name="Shan H."/>
            <person name="Telgmann-Rauber A."/>
            <person name="Kanno A."/>
            <person name="Yue Z."/>
            <person name="Chen H."/>
            <person name="Li W."/>
            <person name="Chen Y."/>
            <person name="Xu X."/>
            <person name="Zhang Y."/>
            <person name="Luo S."/>
            <person name="Chen H."/>
            <person name="Gao J."/>
            <person name="Mao Z."/>
            <person name="Pires J.C."/>
            <person name="Luo M."/>
            <person name="Kudrna D."/>
            <person name="Wing R.A."/>
            <person name="Meyers B.C."/>
            <person name="Yi K."/>
            <person name="Kong H."/>
            <person name="Lavrijsen P."/>
            <person name="Sunseri F."/>
            <person name="Falavigna A."/>
            <person name="Ye Y."/>
            <person name="Leebens-Mack J.H."/>
            <person name="Chen G."/>
        </authorList>
    </citation>
    <scope>NUCLEOTIDE SEQUENCE [LARGE SCALE GENOMIC DNA]</scope>
    <source>
        <strain evidence="9">cv. DH0086</strain>
    </source>
</reference>
<feature type="region of interest" description="Disordered" evidence="5">
    <location>
        <begin position="503"/>
        <end position="550"/>
    </location>
</feature>
<dbReference type="GO" id="GO:0005634">
    <property type="term" value="C:nucleus"/>
    <property type="evidence" value="ECO:0007669"/>
    <property type="project" value="UniProtKB-SubCell"/>
</dbReference>
<dbReference type="Pfam" id="PF12174">
    <property type="entry name" value="RST"/>
    <property type="match status" value="1"/>
</dbReference>
<dbReference type="InterPro" id="IPR044964">
    <property type="entry name" value="RCD1/SRO1-5"/>
</dbReference>
<dbReference type="Pfam" id="PF23467">
    <property type="entry name" value="WWE_5"/>
    <property type="match status" value="1"/>
</dbReference>
<dbReference type="Gene3D" id="3.90.228.10">
    <property type="match status" value="1"/>
</dbReference>
<gene>
    <name evidence="8" type="ORF">A4U43_C10F700</name>
</gene>
<dbReference type="Proteomes" id="UP000243459">
    <property type="component" value="Chromosome 10"/>
</dbReference>
<comment type="subcellular location">
    <subcellularLocation>
        <location evidence="1">Nucleus</location>
    </subcellularLocation>
</comment>
<protein>
    <recommendedName>
        <fullName evidence="10">Poly [ADP-ribose] polymerase</fullName>
    </recommendedName>
</protein>
<sequence>MEATNVKALVNGGRIAGELKRKRAAPPAAYAGRAMVTQQQNVVPSSFKCCGMIRPDDSKLKSHSSPEKHILRNYRNFMKSGLPHRVLFYQDGEWKDFPGNITSLVLGDFQMKKAISEVMYQKQQLLLDFVHMVYIDTETGASKPIAWIDVHGACFFPEFFASYGYLDSDEGKHVHLPCEPSGTREMNSQLDISLSAAESANSEAPDDEVFSNVKRIRSVSSDRNKGIIDVFDNKNATAGVEDKGIKSVPSYNNNSVKIISDNNNTTKGLLDDKNVTNDLEEVVGENEPCAIFLPKVSDSGSCQEKVAMPTGGPSALGAVQSMLLYGLGSVINAKDIANISKIPLVNNIGQIRFELFRKEVEATKNLRGNANVRYAWLASSRDAVEDVMSGERVMFKKPMRGPAYGLGVHLAPANRSNICAGYSDVDENGMIHMMLCRVIMGNVELVCNGSDQFQPSDENFDSGVDDLQSPKHYIVWGMHMDNRIYPEYVVAIKVPQKAEENLAGKESVSNTSVLTNSGSSQSLLQEGNPSPGLASQPQERAPMFGRPPRTPTSPWMPFSMLFAAISTKVSAHDMDLVNMHYEEFKTRKINRTDLVKKLRQVIGDKLLISTIMRLQHKLPPPKAALHARSFMRTSES</sequence>
<dbReference type="OMA" id="PDPVICA"/>
<keyword evidence="9" id="KW-1185">Reference proteome</keyword>
<keyword evidence="2" id="KW-0217">Developmental protein</keyword>
<dbReference type="Gramene" id="ONK55759">
    <property type="protein sequence ID" value="ONK55759"/>
    <property type="gene ID" value="A4U43_C10F700"/>
</dbReference>
<feature type="compositionally biased region" description="Polar residues" evidence="5">
    <location>
        <begin position="507"/>
        <end position="538"/>
    </location>
</feature>
<evidence type="ECO:0000256" key="3">
    <source>
        <dbReference type="ARBA" id="ARBA00023016"/>
    </source>
</evidence>
<dbReference type="OrthoDB" id="6133115at2759"/>
<feature type="domain" description="PARP catalytic" evidence="6">
    <location>
        <begin position="293"/>
        <end position="513"/>
    </location>
</feature>